<name>A0A0P7U655_SCLFO</name>
<dbReference type="PANTHER" id="PTHR33768">
    <property type="entry name" value="MIP11318P"/>
    <property type="match status" value="1"/>
</dbReference>
<gene>
    <name evidence="3" type="ORF">Z043_116363</name>
</gene>
<proteinExistence type="inferred from homology"/>
<protein>
    <submittedName>
        <fullName evidence="3">Uncharacterized protein</fullName>
    </submittedName>
</protein>
<evidence type="ECO:0000313" key="4">
    <source>
        <dbReference type="Proteomes" id="UP000034805"/>
    </source>
</evidence>
<comment type="caution">
    <text evidence="3">The sequence shown here is derived from an EMBL/GenBank/DDBJ whole genome shotgun (WGS) entry which is preliminary data.</text>
</comment>
<feature type="region of interest" description="Disordered" evidence="2">
    <location>
        <begin position="1"/>
        <end position="30"/>
    </location>
</feature>
<dbReference type="PANTHER" id="PTHR33768:SF7">
    <property type="entry name" value="CFAP97 DOMAIN CONTAINING 2"/>
    <property type="match status" value="1"/>
</dbReference>
<comment type="similarity">
    <text evidence="1">Belongs to the CFAP97 family.</text>
</comment>
<feature type="compositionally biased region" description="Basic and acidic residues" evidence="2">
    <location>
        <begin position="405"/>
        <end position="419"/>
    </location>
</feature>
<reference evidence="3 4" key="1">
    <citation type="submission" date="2015-08" db="EMBL/GenBank/DDBJ databases">
        <title>The genome of the Asian arowana (Scleropages formosus).</title>
        <authorList>
            <person name="Tan M.H."/>
            <person name="Gan H.M."/>
            <person name="Croft L.J."/>
            <person name="Austin C.M."/>
        </authorList>
    </citation>
    <scope>NUCLEOTIDE SEQUENCE [LARGE SCALE GENOMIC DNA]</scope>
    <source>
        <strain evidence="3">Aro1</strain>
    </source>
</reference>
<dbReference type="EMBL" id="JARO02006456">
    <property type="protein sequence ID" value="KPP65234.1"/>
    <property type="molecule type" value="Genomic_DNA"/>
</dbReference>
<evidence type="ECO:0000313" key="3">
    <source>
        <dbReference type="EMBL" id="KPP65234.1"/>
    </source>
</evidence>
<sequence length="419" mass="46110">MATPHVTVRKHTPRRRRGMGSPRDGGAMQHAHRAYQPARPCGSRYLQHKWDKSDFERHRDKVKSAKATISTSPPRKYGHLEVKLKKLKLEEERVSKIQRDNHALLEKISRIMRTTGRVDHRNDYSSRRCGARARANATGVRGKTGRLNCIRVSWDWEVAPHVPLLCSLCSEKRHRELLQVTRENRALLERLSRCGSRYSVARWHEDWLRSNGYGDIIARYPRGALPEKGPCRGSKAAETAAERGGEKGGNFHSREKEGDKNESGAKRPAGRLPGGSDVTPRAPSKAPLPAPRAWGATAAMGCTPSKSGATYCQERACGDLDTCSTVVASAKSSLSTPEWPPANSCVETEGGKQTFLRVPSRSWHGRAPDACNELSAAASPGPDPASPARTPRAGPRASSSESDGDSSRESETPPRDQRR</sequence>
<dbReference type="Proteomes" id="UP000034805">
    <property type="component" value="Unassembled WGS sequence"/>
</dbReference>
<organism evidence="3 4">
    <name type="scientific">Scleropages formosus</name>
    <name type="common">Asian bonytongue</name>
    <name type="synonym">Osteoglossum formosum</name>
    <dbReference type="NCBI Taxonomy" id="113540"/>
    <lineage>
        <taxon>Eukaryota</taxon>
        <taxon>Metazoa</taxon>
        <taxon>Chordata</taxon>
        <taxon>Craniata</taxon>
        <taxon>Vertebrata</taxon>
        <taxon>Euteleostomi</taxon>
        <taxon>Actinopterygii</taxon>
        <taxon>Neopterygii</taxon>
        <taxon>Teleostei</taxon>
        <taxon>Osteoglossocephala</taxon>
        <taxon>Osteoglossomorpha</taxon>
        <taxon>Osteoglossiformes</taxon>
        <taxon>Osteoglossidae</taxon>
        <taxon>Scleropages</taxon>
    </lineage>
</organism>
<dbReference type="AlphaFoldDB" id="A0A0P7U655"/>
<evidence type="ECO:0000256" key="1">
    <source>
        <dbReference type="ARBA" id="ARBA00008315"/>
    </source>
</evidence>
<dbReference type="Pfam" id="PF13879">
    <property type="entry name" value="Hmw_CFAP97"/>
    <property type="match status" value="1"/>
</dbReference>
<evidence type="ECO:0000256" key="2">
    <source>
        <dbReference type="SAM" id="MobiDB-lite"/>
    </source>
</evidence>
<dbReference type="InterPro" id="IPR038792">
    <property type="entry name" value="CFAP97D1/2"/>
</dbReference>
<accession>A0A0P7U655</accession>
<feature type="compositionally biased region" description="Basic residues" evidence="2">
    <location>
        <begin position="7"/>
        <end position="18"/>
    </location>
</feature>
<feature type="compositionally biased region" description="Basic and acidic residues" evidence="2">
    <location>
        <begin position="252"/>
        <end position="265"/>
    </location>
</feature>
<dbReference type="InterPro" id="IPR029488">
    <property type="entry name" value="Hmw/CFAP97"/>
</dbReference>
<feature type="region of interest" description="Disordered" evidence="2">
    <location>
        <begin position="361"/>
        <end position="419"/>
    </location>
</feature>
<feature type="region of interest" description="Disordered" evidence="2">
    <location>
        <begin position="228"/>
        <end position="292"/>
    </location>
</feature>